<comment type="caution">
    <text evidence="1">The sequence shown here is derived from an EMBL/GenBank/DDBJ whole genome shotgun (WGS) entry which is preliminary data.</text>
</comment>
<proteinExistence type="predicted"/>
<sequence>MQRLATDSGLPNLKLLSPIERADFHLTIVRRIADVLQYAGDNTQLSLSDVIVIFESFMKISTGENYELRLLNRGLNNKTEMNVKETDYAIAARPSSYIITEIMELRKNEKNEHKIELYTKAINKYYSAIESAIAAIKHKTIIKGK</sequence>
<dbReference type="RefSeq" id="WP_113049781.1">
    <property type="nucleotide sequence ID" value="NZ_CAWPGE010000034.1"/>
</dbReference>
<dbReference type="Proteomes" id="UP000479300">
    <property type="component" value="Unassembled WGS sequence"/>
</dbReference>
<name>A0A6L9JVM8_PHOLM</name>
<accession>A0A6L9JVM8</accession>
<dbReference type="EMBL" id="WSFA01000059">
    <property type="protein sequence ID" value="NDL40861.1"/>
    <property type="molecule type" value="Genomic_DNA"/>
</dbReference>
<dbReference type="AlphaFoldDB" id="A0A6L9JVM8"/>
<reference evidence="1 2" key="1">
    <citation type="submission" date="2019-12" db="EMBL/GenBank/DDBJ databases">
        <title>Engineering Photorhabdus to improve their lethality against agricultural pests.</title>
        <authorList>
            <person name="Machado R.A.R."/>
        </authorList>
    </citation>
    <scope>NUCLEOTIDE SEQUENCE [LARGE SCALE GENOMIC DNA]</scope>
    <source>
        <strain evidence="1 2">EN01</strain>
    </source>
</reference>
<organism evidence="1 2">
    <name type="scientific">Photorhabdus laumondii subsp. laumondii</name>
    <name type="common">Photorhabdus luminescens subsp. laumondii</name>
    <dbReference type="NCBI Taxonomy" id="141679"/>
    <lineage>
        <taxon>Bacteria</taxon>
        <taxon>Pseudomonadati</taxon>
        <taxon>Pseudomonadota</taxon>
        <taxon>Gammaproteobacteria</taxon>
        <taxon>Enterobacterales</taxon>
        <taxon>Morganellaceae</taxon>
        <taxon>Photorhabdus</taxon>
    </lineage>
</organism>
<gene>
    <name evidence="1" type="ORF">GPY51_19410</name>
</gene>
<evidence type="ECO:0000313" key="2">
    <source>
        <dbReference type="Proteomes" id="UP000479300"/>
    </source>
</evidence>
<protein>
    <submittedName>
        <fullName evidence="1">Uncharacterized protein</fullName>
    </submittedName>
</protein>
<evidence type="ECO:0000313" key="1">
    <source>
        <dbReference type="EMBL" id="NDL40861.1"/>
    </source>
</evidence>